<evidence type="ECO:0000256" key="9">
    <source>
        <dbReference type="ARBA" id="ARBA00093617"/>
    </source>
</evidence>
<evidence type="ECO:0000256" key="2">
    <source>
        <dbReference type="ARBA" id="ARBA00004922"/>
    </source>
</evidence>
<feature type="domain" description="ArnT-like N-terminal" evidence="11">
    <location>
        <begin position="52"/>
        <end position="302"/>
    </location>
</feature>
<name>A0A4V2F4F7_9ACTN</name>
<dbReference type="InterPro" id="IPR032421">
    <property type="entry name" value="PMT_4TMC"/>
</dbReference>
<accession>A0A4V2F4F7</accession>
<keyword evidence="8 10" id="KW-0472">Membrane</keyword>
<comment type="subcellular location">
    <subcellularLocation>
        <location evidence="10">Cell membrane</location>
    </subcellularLocation>
    <subcellularLocation>
        <location evidence="1">Endomembrane system</location>
        <topology evidence="1">Multi-pass membrane protein</topology>
    </subcellularLocation>
</comment>
<sequence>MAGVATTLIPAAHVRADRGPRSRGFSAAARERLVTAMPSDRLLGWVGPLLVGLLGGLLRFYHLGDPGTGWIFDEKYYAQEAQSYLHNHVEYAVPYDGPVSDPAPNFVVHPPIGKWVIALGEKVGGYHPGVDGFGWRLSVALLGTLGIVLLARIGRRLFRSTLLGCVAGLLLCLDGLHLVESRTALLDPVLTFWVLCAFGCVVVDRDWTRRRLARRLDEGGDGRAGLGLRPWLLAAGLFSGLACGTKWNGVFFIVAFGLLALAWTIGARRVAGADSPWLSTLVRDVPLIAVYLLLVPLAVYLASWTGWFLSDDAHACFRDWANATQPAVYHAGGGVACTDNWGPGNKDRYPLLPFEALKELWYYHHQMWDFNVHLHTPHLYQSNPWSWLLLGRPVAFWFPTGTAAPTDCGADKCAAAITALGTPALWWAVIPALVVLGYRALGRLDWRAAAILVPLLAGYLPWFNYQERTIFSFYAVVFAPFAALAVAYCVGLVLGPPDASGTRRTWGAAVAGAYLLLVAADFAYLWPILTAQHIPYQDWYARMWFKSWI</sequence>
<comment type="function">
    <text evidence="10">Protein O-mannosyltransferase that catalyzes the transfer of a single mannose residue from a polyprenol phospho-mannosyl lipidic donor to the hydroxyl group of selected serine and threonine residues in acceptor proteins.</text>
</comment>
<organism evidence="13 14">
    <name type="scientific">Motilibacter rhizosphaerae</name>
    <dbReference type="NCBI Taxonomy" id="598652"/>
    <lineage>
        <taxon>Bacteria</taxon>
        <taxon>Bacillati</taxon>
        <taxon>Actinomycetota</taxon>
        <taxon>Actinomycetes</taxon>
        <taxon>Motilibacterales</taxon>
        <taxon>Motilibacteraceae</taxon>
        <taxon>Motilibacter</taxon>
    </lineage>
</organism>
<evidence type="ECO:0000256" key="7">
    <source>
        <dbReference type="ARBA" id="ARBA00022989"/>
    </source>
</evidence>
<feature type="transmembrane region" description="Helical" evidence="10">
    <location>
        <begin position="42"/>
        <end position="61"/>
    </location>
</feature>
<dbReference type="GO" id="GO:0004169">
    <property type="term" value="F:dolichyl-phosphate-mannose-protein mannosyltransferase activity"/>
    <property type="evidence" value="ECO:0007669"/>
    <property type="project" value="UniProtKB-UniRule"/>
</dbReference>
<keyword evidence="14" id="KW-1185">Reference proteome</keyword>
<proteinExistence type="inferred from homology"/>
<feature type="transmembrane region" description="Helical" evidence="10">
    <location>
        <begin position="160"/>
        <end position="179"/>
    </location>
</feature>
<evidence type="ECO:0000256" key="10">
    <source>
        <dbReference type="RuleBase" id="RU367007"/>
    </source>
</evidence>
<dbReference type="GO" id="GO:0012505">
    <property type="term" value="C:endomembrane system"/>
    <property type="evidence" value="ECO:0007669"/>
    <property type="project" value="UniProtKB-SubCell"/>
</dbReference>
<gene>
    <name evidence="13" type="ORF">EV189_2877</name>
</gene>
<evidence type="ECO:0000259" key="11">
    <source>
        <dbReference type="Pfam" id="PF02366"/>
    </source>
</evidence>
<dbReference type="Pfam" id="PF02366">
    <property type="entry name" value="PMT"/>
    <property type="match status" value="1"/>
</dbReference>
<evidence type="ECO:0000256" key="5">
    <source>
        <dbReference type="ARBA" id="ARBA00022679"/>
    </source>
</evidence>
<evidence type="ECO:0000313" key="14">
    <source>
        <dbReference type="Proteomes" id="UP000293638"/>
    </source>
</evidence>
<feature type="domain" description="Protein O-mannosyl-transferase C-terminal four TM" evidence="12">
    <location>
        <begin position="357"/>
        <end position="548"/>
    </location>
</feature>
<feature type="transmembrane region" description="Helical" evidence="10">
    <location>
        <begin position="506"/>
        <end position="526"/>
    </location>
</feature>
<feature type="transmembrane region" description="Helical" evidence="10">
    <location>
        <begin position="424"/>
        <end position="441"/>
    </location>
</feature>
<dbReference type="Pfam" id="PF16192">
    <property type="entry name" value="PMT_4TMC"/>
    <property type="match status" value="1"/>
</dbReference>
<feature type="transmembrane region" description="Helical" evidence="10">
    <location>
        <begin position="287"/>
        <end position="309"/>
    </location>
</feature>
<evidence type="ECO:0000256" key="1">
    <source>
        <dbReference type="ARBA" id="ARBA00004127"/>
    </source>
</evidence>
<dbReference type="InterPro" id="IPR003342">
    <property type="entry name" value="ArnT-like_N"/>
</dbReference>
<evidence type="ECO:0000256" key="3">
    <source>
        <dbReference type="ARBA" id="ARBA00007222"/>
    </source>
</evidence>
<dbReference type="InterPro" id="IPR027005">
    <property type="entry name" value="PMT-like"/>
</dbReference>
<feature type="transmembrane region" description="Helical" evidence="10">
    <location>
        <begin position="133"/>
        <end position="153"/>
    </location>
</feature>
<keyword evidence="5 10" id="KW-0808">Transferase</keyword>
<dbReference type="EC" id="2.4.1.-" evidence="10"/>
<evidence type="ECO:0000256" key="4">
    <source>
        <dbReference type="ARBA" id="ARBA00022676"/>
    </source>
</evidence>
<keyword evidence="7 10" id="KW-1133">Transmembrane helix</keyword>
<reference evidence="13 14" key="1">
    <citation type="submission" date="2019-02" db="EMBL/GenBank/DDBJ databases">
        <title>Genomic Encyclopedia of Type Strains, Phase IV (KMG-IV): sequencing the most valuable type-strain genomes for metagenomic binning, comparative biology and taxonomic classification.</title>
        <authorList>
            <person name="Goeker M."/>
        </authorList>
    </citation>
    <scope>NUCLEOTIDE SEQUENCE [LARGE SCALE GENOMIC DNA]</scope>
    <source>
        <strain evidence="13 14">DSM 45622</strain>
    </source>
</reference>
<feature type="transmembrane region" description="Helical" evidence="10">
    <location>
        <begin position="185"/>
        <end position="203"/>
    </location>
</feature>
<keyword evidence="6 10" id="KW-0812">Transmembrane</keyword>
<dbReference type="UniPathway" id="UPA00378"/>
<dbReference type="GO" id="GO:0005886">
    <property type="term" value="C:plasma membrane"/>
    <property type="evidence" value="ECO:0007669"/>
    <property type="project" value="UniProtKB-SubCell"/>
</dbReference>
<dbReference type="Proteomes" id="UP000293638">
    <property type="component" value="Unassembled WGS sequence"/>
</dbReference>
<comment type="similarity">
    <text evidence="3 10">Belongs to the glycosyltransferase 39 family.</text>
</comment>
<dbReference type="PANTHER" id="PTHR10050:SF46">
    <property type="entry name" value="PROTEIN O-MANNOSYL-TRANSFERASE 2"/>
    <property type="match status" value="1"/>
</dbReference>
<dbReference type="PANTHER" id="PTHR10050">
    <property type="entry name" value="DOLICHYL-PHOSPHATE-MANNOSE--PROTEIN MANNOSYLTRANSFERASE"/>
    <property type="match status" value="1"/>
</dbReference>
<evidence type="ECO:0000256" key="8">
    <source>
        <dbReference type="ARBA" id="ARBA00023136"/>
    </source>
</evidence>
<feature type="transmembrane region" description="Helical" evidence="10">
    <location>
        <begin position="448"/>
        <end position="465"/>
    </location>
</feature>
<dbReference type="AlphaFoldDB" id="A0A4V2F4F7"/>
<evidence type="ECO:0000313" key="13">
    <source>
        <dbReference type="EMBL" id="RZS87447.1"/>
    </source>
</evidence>
<keyword evidence="10" id="KW-1003">Cell membrane</keyword>
<feature type="transmembrane region" description="Helical" evidence="10">
    <location>
        <begin position="247"/>
        <end position="266"/>
    </location>
</feature>
<comment type="pathway">
    <text evidence="2 10">Protein modification; protein glycosylation.</text>
</comment>
<evidence type="ECO:0000259" key="12">
    <source>
        <dbReference type="Pfam" id="PF16192"/>
    </source>
</evidence>
<comment type="caution">
    <text evidence="13">The sequence shown here is derived from an EMBL/GenBank/DDBJ whole genome shotgun (WGS) entry which is preliminary data.</text>
</comment>
<dbReference type="EMBL" id="SGXD01000003">
    <property type="protein sequence ID" value="RZS87447.1"/>
    <property type="molecule type" value="Genomic_DNA"/>
</dbReference>
<protein>
    <recommendedName>
        <fullName evidence="9 10">Polyprenol-phosphate-mannose--protein mannosyltransferase</fullName>
        <ecNumber evidence="10">2.4.1.-</ecNumber>
    </recommendedName>
</protein>
<evidence type="ECO:0000256" key="6">
    <source>
        <dbReference type="ARBA" id="ARBA00022692"/>
    </source>
</evidence>
<keyword evidence="4 10" id="KW-0328">Glycosyltransferase</keyword>
<feature type="transmembrane region" description="Helical" evidence="10">
    <location>
        <begin position="471"/>
        <end position="494"/>
    </location>
</feature>